<evidence type="ECO:0000256" key="6">
    <source>
        <dbReference type="ARBA" id="ARBA00014679"/>
    </source>
</evidence>
<dbReference type="InterPro" id="IPR023148">
    <property type="entry name" value="tRNA_m1G_MeTrfase_C_sf"/>
</dbReference>
<feature type="binding site" evidence="15 16">
    <location>
        <begin position="136"/>
        <end position="141"/>
    </location>
    <ligand>
        <name>S-adenosyl-L-methionine</name>
        <dbReference type="ChEBI" id="CHEBI:59789"/>
    </ligand>
</feature>
<evidence type="ECO:0000256" key="4">
    <source>
        <dbReference type="ARBA" id="ARBA00011738"/>
    </source>
</evidence>
<evidence type="ECO:0000256" key="8">
    <source>
        <dbReference type="ARBA" id="ARBA00022603"/>
    </source>
</evidence>
<dbReference type="GO" id="GO:0002939">
    <property type="term" value="P:tRNA N1-guanine methylation"/>
    <property type="evidence" value="ECO:0007669"/>
    <property type="project" value="TreeGrafter"/>
</dbReference>
<sequence>MTAAPWTARVLTLFPEMFPGPLGHSLAGRALERDLWRLEARDIRAHALDRHHMVDDTPAGGGPGMVMKPDVIAAAVDAARAGLAAPTLYLSPRGKPLAQDRVRELAEGPGVILLCGRFEGVDQRVIDGRQLEEVSIGDFVLSGGEPAALCLIDAAVRLIPGVMGAAETLAEESFTGDLLEYPHYTRPQEWEGRRVPEVLLSGHHGRIHSWRREEAERLTRERRPDLWSRYLARKGQGMRSPDTHPISVSRKD</sequence>
<dbReference type="CDD" id="cd18080">
    <property type="entry name" value="TrmD-like"/>
    <property type="match status" value="1"/>
</dbReference>
<dbReference type="InterPro" id="IPR029028">
    <property type="entry name" value="Alpha/beta_knot_MTases"/>
</dbReference>
<evidence type="ECO:0000256" key="16">
    <source>
        <dbReference type="PIRSR" id="PIRSR000386-1"/>
    </source>
</evidence>
<dbReference type="EMBL" id="QGLF01000002">
    <property type="protein sequence ID" value="PWR22089.1"/>
    <property type="molecule type" value="Genomic_DNA"/>
</dbReference>
<accession>A0A317E524</accession>
<dbReference type="HAMAP" id="MF_00605">
    <property type="entry name" value="TrmD"/>
    <property type="match status" value="1"/>
</dbReference>
<keyword evidence="9 15" id="KW-0808">Transferase</keyword>
<dbReference type="InterPro" id="IPR002649">
    <property type="entry name" value="tRNA_m1G_MeTrfase_TrmD"/>
</dbReference>
<comment type="function">
    <text evidence="1 15 17">Specifically methylates guanosine-37 in various tRNAs.</text>
</comment>
<evidence type="ECO:0000259" key="18">
    <source>
        <dbReference type="Pfam" id="PF01746"/>
    </source>
</evidence>
<dbReference type="Pfam" id="PF01746">
    <property type="entry name" value="tRNA_m1G_MT"/>
    <property type="match status" value="1"/>
</dbReference>
<dbReference type="RefSeq" id="WP_109920734.1">
    <property type="nucleotide sequence ID" value="NZ_QGLF01000002.1"/>
</dbReference>
<dbReference type="SUPFAM" id="SSF75217">
    <property type="entry name" value="alpha/beta knot"/>
    <property type="match status" value="1"/>
</dbReference>
<dbReference type="PANTHER" id="PTHR46417">
    <property type="entry name" value="TRNA (GUANINE-N(1)-)-METHYLTRANSFERASE"/>
    <property type="match status" value="1"/>
</dbReference>
<keyword evidence="11 15" id="KW-0819">tRNA processing</keyword>
<organism evidence="19 20">
    <name type="scientific">Zavarzinia compransoris</name>
    <dbReference type="NCBI Taxonomy" id="1264899"/>
    <lineage>
        <taxon>Bacteria</taxon>
        <taxon>Pseudomonadati</taxon>
        <taxon>Pseudomonadota</taxon>
        <taxon>Alphaproteobacteria</taxon>
        <taxon>Rhodospirillales</taxon>
        <taxon>Zavarziniaceae</taxon>
        <taxon>Zavarzinia</taxon>
    </lineage>
</organism>
<dbReference type="InterPro" id="IPR029026">
    <property type="entry name" value="tRNA_m1G_MTases_N"/>
</dbReference>
<proteinExistence type="inferred from homology"/>
<evidence type="ECO:0000256" key="3">
    <source>
        <dbReference type="ARBA" id="ARBA00007630"/>
    </source>
</evidence>
<evidence type="ECO:0000256" key="5">
    <source>
        <dbReference type="ARBA" id="ARBA00012807"/>
    </source>
</evidence>
<evidence type="ECO:0000256" key="12">
    <source>
        <dbReference type="ARBA" id="ARBA00029736"/>
    </source>
</evidence>
<name>A0A317E524_9PROT</name>
<evidence type="ECO:0000256" key="11">
    <source>
        <dbReference type="ARBA" id="ARBA00022694"/>
    </source>
</evidence>
<comment type="catalytic activity">
    <reaction evidence="14 15 17">
        <text>guanosine(37) in tRNA + S-adenosyl-L-methionine = N(1)-methylguanosine(37) in tRNA + S-adenosyl-L-homocysteine + H(+)</text>
        <dbReference type="Rhea" id="RHEA:36899"/>
        <dbReference type="Rhea" id="RHEA-COMP:10145"/>
        <dbReference type="Rhea" id="RHEA-COMP:10147"/>
        <dbReference type="ChEBI" id="CHEBI:15378"/>
        <dbReference type="ChEBI" id="CHEBI:57856"/>
        <dbReference type="ChEBI" id="CHEBI:59789"/>
        <dbReference type="ChEBI" id="CHEBI:73542"/>
        <dbReference type="ChEBI" id="CHEBI:74269"/>
        <dbReference type="EC" id="2.1.1.228"/>
    </reaction>
</comment>
<dbReference type="PANTHER" id="PTHR46417:SF1">
    <property type="entry name" value="TRNA (GUANINE-N(1)-)-METHYLTRANSFERASE"/>
    <property type="match status" value="1"/>
</dbReference>
<dbReference type="PIRSF" id="PIRSF000386">
    <property type="entry name" value="tRNA_mtase"/>
    <property type="match status" value="1"/>
</dbReference>
<dbReference type="Gene3D" id="3.40.1280.10">
    <property type="match status" value="1"/>
</dbReference>
<evidence type="ECO:0000256" key="2">
    <source>
        <dbReference type="ARBA" id="ARBA00004496"/>
    </source>
</evidence>
<feature type="domain" description="tRNA methyltransferase TRMD/TRM10-type" evidence="18">
    <location>
        <begin position="9"/>
        <end position="228"/>
    </location>
</feature>
<dbReference type="GO" id="GO:0052906">
    <property type="term" value="F:tRNA (guanine(37)-N1)-methyltransferase activity"/>
    <property type="evidence" value="ECO:0007669"/>
    <property type="project" value="UniProtKB-UniRule"/>
</dbReference>
<evidence type="ECO:0000256" key="15">
    <source>
        <dbReference type="HAMAP-Rule" id="MF_00605"/>
    </source>
</evidence>
<gene>
    <name evidence="15" type="primary">trmD</name>
    <name evidence="19" type="ORF">DKG75_08935</name>
</gene>
<comment type="subunit">
    <text evidence="4 15 17">Homodimer.</text>
</comment>
<evidence type="ECO:0000256" key="10">
    <source>
        <dbReference type="ARBA" id="ARBA00022691"/>
    </source>
</evidence>
<dbReference type="NCBIfam" id="NF000648">
    <property type="entry name" value="PRK00026.1"/>
    <property type="match status" value="1"/>
</dbReference>
<dbReference type="Proteomes" id="UP000246077">
    <property type="component" value="Unassembled WGS sequence"/>
</dbReference>
<dbReference type="GO" id="GO:0005829">
    <property type="term" value="C:cytosol"/>
    <property type="evidence" value="ECO:0007669"/>
    <property type="project" value="TreeGrafter"/>
</dbReference>
<evidence type="ECO:0000313" key="20">
    <source>
        <dbReference type="Proteomes" id="UP000246077"/>
    </source>
</evidence>
<comment type="similarity">
    <text evidence="3 15 17">Belongs to the RNA methyltransferase TrmD family.</text>
</comment>
<evidence type="ECO:0000313" key="19">
    <source>
        <dbReference type="EMBL" id="PWR22089.1"/>
    </source>
</evidence>
<dbReference type="Gene3D" id="1.10.1270.20">
    <property type="entry name" value="tRNA(m1g37)methyltransferase, domain 2"/>
    <property type="match status" value="1"/>
</dbReference>
<evidence type="ECO:0000256" key="13">
    <source>
        <dbReference type="ARBA" id="ARBA00033392"/>
    </source>
</evidence>
<evidence type="ECO:0000256" key="14">
    <source>
        <dbReference type="ARBA" id="ARBA00047783"/>
    </source>
</evidence>
<protein>
    <recommendedName>
        <fullName evidence="6 15">tRNA (guanine-N(1)-)-methyltransferase</fullName>
        <ecNumber evidence="5 15">2.1.1.228</ecNumber>
    </recommendedName>
    <alternativeName>
        <fullName evidence="12 15">M1G-methyltransferase</fullName>
    </alternativeName>
    <alternativeName>
        <fullName evidence="13 15">tRNA [GM37] methyltransferase</fullName>
    </alternativeName>
</protein>
<dbReference type="AlphaFoldDB" id="A0A317E524"/>
<keyword evidence="8 15" id="KW-0489">Methyltransferase</keyword>
<reference evidence="20" key="1">
    <citation type="submission" date="2018-05" db="EMBL/GenBank/DDBJ databases">
        <title>Zavarzinia sp. HR-AS.</title>
        <authorList>
            <person name="Lee Y."/>
            <person name="Jeon C.O."/>
        </authorList>
    </citation>
    <scope>NUCLEOTIDE SEQUENCE [LARGE SCALE GENOMIC DNA]</scope>
    <source>
        <strain evidence="20">DSM 1231</strain>
    </source>
</reference>
<keyword evidence="20" id="KW-1185">Reference proteome</keyword>
<keyword evidence="7 15" id="KW-0963">Cytoplasm</keyword>
<dbReference type="OrthoDB" id="9807416at2"/>
<comment type="caution">
    <text evidence="19">The sequence shown here is derived from an EMBL/GenBank/DDBJ whole genome shotgun (WGS) entry which is preliminary data.</text>
</comment>
<evidence type="ECO:0000256" key="1">
    <source>
        <dbReference type="ARBA" id="ARBA00002634"/>
    </source>
</evidence>
<dbReference type="InterPro" id="IPR016009">
    <property type="entry name" value="tRNA_MeTrfase_TRMD/TRM10"/>
</dbReference>
<comment type="subcellular location">
    <subcellularLocation>
        <location evidence="2 15 17">Cytoplasm</location>
    </subcellularLocation>
</comment>
<dbReference type="EC" id="2.1.1.228" evidence="5 15"/>
<evidence type="ECO:0000256" key="7">
    <source>
        <dbReference type="ARBA" id="ARBA00022490"/>
    </source>
</evidence>
<feature type="binding site" evidence="15 16">
    <location>
        <position position="116"/>
    </location>
    <ligand>
        <name>S-adenosyl-L-methionine</name>
        <dbReference type="ChEBI" id="CHEBI:59789"/>
    </ligand>
</feature>
<dbReference type="NCBIfam" id="TIGR00088">
    <property type="entry name" value="trmD"/>
    <property type="match status" value="1"/>
</dbReference>
<keyword evidence="10 15" id="KW-0949">S-adenosyl-L-methionine</keyword>
<evidence type="ECO:0000256" key="17">
    <source>
        <dbReference type="RuleBase" id="RU003464"/>
    </source>
</evidence>
<evidence type="ECO:0000256" key="9">
    <source>
        <dbReference type="ARBA" id="ARBA00022679"/>
    </source>
</evidence>